<proteinExistence type="predicted"/>
<dbReference type="HOGENOM" id="CLU_2884396_0_0_9"/>
<keyword evidence="1" id="KW-0472">Membrane</keyword>
<gene>
    <name evidence="2" type="ordered locus">Swol_1126</name>
</gene>
<name>Q0AXW8_SYNWW</name>
<evidence type="ECO:0000313" key="2">
    <source>
        <dbReference type="EMBL" id="ABI68436.1"/>
    </source>
</evidence>
<keyword evidence="1" id="KW-0812">Transmembrane</keyword>
<protein>
    <submittedName>
        <fullName evidence="2">Uncharacterized protein</fullName>
    </submittedName>
</protein>
<keyword evidence="3" id="KW-1185">Reference proteome</keyword>
<dbReference type="Proteomes" id="UP000001968">
    <property type="component" value="Chromosome"/>
</dbReference>
<reference evidence="3" key="1">
    <citation type="journal article" date="2010" name="Environ. Microbiol.">
        <title>The genome of Syntrophomonas wolfei: new insights into syntrophic metabolism and biohydrogen production.</title>
        <authorList>
            <person name="Sieber J.R."/>
            <person name="Sims D.R."/>
            <person name="Han C."/>
            <person name="Kim E."/>
            <person name="Lykidis A."/>
            <person name="Lapidus A.L."/>
            <person name="McDonnald E."/>
            <person name="Rohlin L."/>
            <person name="Culley D.E."/>
            <person name="Gunsalus R."/>
            <person name="McInerney M.J."/>
        </authorList>
    </citation>
    <scope>NUCLEOTIDE SEQUENCE [LARGE SCALE GENOMIC DNA]</scope>
    <source>
        <strain evidence="3">DSM 2245B / Goettingen</strain>
    </source>
</reference>
<keyword evidence="1" id="KW-1133">Transmembrane helix</keyword>
<evidence type="ECO:0000256" key="1">
    <source>
        <dbReference type="SAM" id="Phobius"/>
    </source>
</evidence>
<accession>Q0AXW8</accession>
<dbReference type="KEGG" id="swo:Swol_1126"/>
<evidence type="ECO:0000313" key="3">
    <source>
        <dbReference type="Proteomes" id="UP000001968"/>
    </source>
</evidence>
<dbReference type="AlphaFoldDB" id="Q0AXW8"/>
<sequence length="63" mass="6940">MGTGIDLFATVGLPINIPYLGLILTGIIISRGANFIHDLFKITEEVKVKRKVENGKFKNLSPQ</sequence>
<feature type="transmembrane region" description="Helical" evidence="1">
    <location>
        <begin position="17"/>
        <end position="40"/>
    </location>
</feature>
<organism evidence="2 3">
    <name type="scientific">Syntrophomonas wolfei subsp. wolfei (strain DSM 2245B / Goettingen)</name>
    <dbReference type="NCBI Taxonomy" id="335541"/>
    <lineage>
        <taxon>Bacteria</taxon>
        <taxon>Bacillati</taxon>
        <taxon>Bacillota</taxon>
        <taxon>Clostridia</taxon>
        <taxon>Eubacteriales</taxon>
        <taxon>Syntrophomonadaceae</taxon>
        <taxon>Syntrophomonas</taxon>
    </lineage>
</organism>
<dbReference type="eggNOG" id="ENOG5033MXK">
    <property type="taxonomic scope" value="Bacteria"/>
</dbReference>
<dbReference type="EMBL" id="CP000448">
    <property type="protein sequence ID" value="ABI68436.1"/>
    <property type="molecule type" value="Genomic_DNA"/>
</dbReference>